<dbReference type="SUPFAM" id="SSF51905">
    <property type="entry name" value="FAD/NAD(P)-binding domain"/>
    <property type="match status" value="1"/>
</dbReference>
<comment type="caution">
    <text evidence="6">The sequence shown here is derived from an EMBL/GenBank/DDBJ whole genome shotgun (WGS) entry which is preliminary data.</text>
</comment>
<evidence type="ECO:0000256" key="2">
    <source>
        <dbReference type="ARBA" id="ARBA00022827"/>
    </source>
</evidence>
<proteinExistence type="predicted"/>
<dbReference type="PANTHER" id="PTHR47178">
    <property type="entry name" value="MONOOXYGENASE, FAD-BINDING"/>
    <property type="match status" value="1"/>
</dbReference>
<keyword evidence="2" id="KW-0274">FAD</keyword>
<keyword evidence="7" id="KW-1185">Reference proteome</keyword>
<dbReference type="EMBL" id="CAJVPV010005940">
    <property type="protein sequence ID" value="CAG8598205.1"/>
    <property type="molecule type" value="Genomic_DNA"/>
</dbReference>
<gene>
    <name evidence="6" type="ORF">AMORRO_LOCUS7662</name>
</gene>
<evidence type="ECO:0000256" key="3">
    <source>
        <dbReference type="ARBA" id="ARBA00023002"/>
    </source>
</evidence>
<dbReference type="Proteomes" id="UP000789342">
    <property type="component" value="Unassembled WGS sequence"/>
</dbReference>
<dbReference type="InterPro" id="IPR002938">
    <property type="entry name" value="FAD-bd"/>
</dbReference>
<dbReference type="GO" id="GO:0004497">
    <property type="term" value="F:monooxygenase activity"/>
    <property type="evidence" value="ECO:0007669"/>
    <property type="project" value="UniProtKB-KW"/>
</dbReference>
<keyword evidence="3" id="KW-0560">Oxidoreductase</keyword>
<dbReference type="Gene3D" id="3.50.50.60">
    <property type="entry name" value="FAD/NAD(P)-binding domain"/>
    <property type="match status" value="2"/>
</dbReference>
<evidence type="ECO:0000313" key="7">
    <source>
        <dbReference type="Proteomes" id="UP000789342"/>
    </source>
</evidence>
<name>A0A9N9CC55_9GLOM</name>
<evidence type="ECO:0000256" key="1">
    <source>
        <dbReference type="ARBA" id="ARBA00022630"/>
    </source>
</evidence>
<dbReference type="PANTHER" id="PTHR47178:SF6">
    <property type="entry name" value="FAD-BINDING DOMAIN-CONTAINING PROTEIN"/>
    <property type="match status" value="1"/>
</dbReference>
<sequence length="480" mass="55352">MSTITKIPTILIIGAGPGGLALYHSIQKNLNGSELKFKVRIFERESGPADRWQGYNININRCGITSLLYCLPSSLQSRLPEAMPDPVPGEHHGFTSIDDTGNLLMHPPFKQMKNLFEISNSKNEYSFVVSYRNKLRNLLLEDVNVEWNKKCVGYEEVDDGVWAIFDDGSRVFGDFLVASDGINSPIRKQKIPELKVMDLGVTYVIVDISPNKKLIDKWMPYFRNSLIHESLGPNGDTVFVVLRRIPVESDIENRSDDQIHYRMLMYYSYDTDLDIRETESKNFDLNNNNNVDLLVNDDDPNSVVRHVIERIKKLRKPCELRDLLIELWECVPLATPENYEKYPFNTYHAPRRRQMRDIDPLSVEPWETTRVILLGDAVHAMTPILGLGANHALRDAVLLTKKLENFEKEGWKKCFEQYEQEMRIKSSKGVLASREVILLEKVQKGYIGAIIRRLMYRMIDIKNYFVAFLTDYNILSAPID</sequence>
<accession>A0A9N9CC55</accession>
<keyword evidence="4" id="KW-0503">Monooxygenase</keyword>
<protein>
    <submittedName>
        <fullName evidence="6">15293_t:CDS:1</fullName>
    </submittedName>
</protein>
<evidence type="ECO:0000313" key="6">
    <source>
        <dbReference type="EMBL" id="CAG8598205.1"/>
    </source>
</evidence>
<feature type="domain" description="FAD-binding" evidence="5">
    <location>
        <begin position="361"/>
        <end position="423"/>
    </location>
</feature>
<organism evidence="6 7">
    <name type="scientific">Acaulospora morrowiae</name>
    <dbReference type="NCBI Taxonomy" id="94023"/>
    <lineage>
        <taxon>Eukaryota</taxon>
        <taxon>Fungi</taxon>
        <taxon>Fungi incertae sedis</taxon>
        <taxon>Mucoromycota</taxon>
        <taxon>Glomeromycotina</taxon>
        <taxon>Glomeromycetes</taxon>
        <taxon>Diversisporales</taxon>
        <taxon>Acaulosporaceae</taxon>
        <taxon>Acaulospora</taxon>
    </lineage>
</organism>
<dbReference type="PRINTS" id="PR00420">
    <property type="entry name" value="RNGMNOXGNASE"/>
</dbReference>
<dbReference type="GO" id="GO:0071949">
    <property type="term" value="F:FAD binding"/>
    <property type="evidence" value="ECO:0007669"/>
    <property type="project" value="InterPro"/>
</dbReference>
<keyword evidence="1" id="KW-0285">Flavoprotein</keyword>
<dbReference type="AlphaFoldDB" id="A0A9N9CC55"/>
<dbReference type="InterPro" id="IPR036188">
    <property type="entry name" value="FAD/NAD-bd_sf"/>
</dbReference>
<reference evidence="6" key="1">
    <citation type="submission" date="2021-06" db="EMBL/GenBank/DDBJ databases">
        <authorList>
            <person name="Kallberg Y."/>
            <person name="Tangrot J."/>
            <person name="Rosling A."/>
        </authorList>
    </citation>
    <scope>NUCLEOTIDE SEQUENCE</scope>
    <source>
        <strain evidence="6">CL551</strain>
    </source>
</reference>
<dbReference type="OrthoDB" id="655030at2759"/>
<evidence type="ECO:0000256" key="4">
    <source>
        <dbReference type="ARBA" id="ARBA00023033"/>
    </source>
</evidence>
<evidence type="ECO:0000259" key="5">
    <source>
        <dbReference type="Pfam" id="PF01494"/>
    </source>
</evidence>
<dbReference type="Pfam" id="PF01494">
    <property type="entry name" value="FAD_binding_3"/>
    <property type="match status" value="1"/>
</dbReference>